<comment type="caution">
    <text evidence="2">The sequence shown here is derived from an EMBL/GenBank/DDBJ whole genome shotgun (WGS) entry which is preliminary data.</text>
</comment>
<sequence length="174" mass="19637">MKISVYILLCFFTLTASASIDINQLRKDYVASVKSSAKADELCEKLEAVKNPDALIMAYLGSVQAVKAKHAWNPVNKMAFLKKGFAILNKAVEKDPNHIEIRFLRYSLQYYVPAFLGYSHNLEADKDKIVQLVKNSERTQLKVPANVLNNIVKFMLESKKCNAQEQAILKKAIT</sequence>
<dbReference type="AlphaFoldDB" id="A0A419S7Q4"/>
<proteinExistence type="predicted"/>
<dbReference type="Proteomes" id="UP000283433">
    <property type="component" value="Unassembled WGS sequence"/>
</dbReference>
<gene>
    <name evidence="2" type="ORF">BCY91_03885</name>
</gene>
<evidence type="ECO:0000313" key="2">
    <source>
        <dbReference type="EMBL" id="RKD17279.1"/>
    </source>
</evidence>
<feature type="signal peptide" evidence="1">
    <location>
        <begin position="1"/>
        <end position="18"/>
    </location>
</feature>
<reference evidence="2 3" key="1">
    <citation type="submission" date="2016-07" db="EMBL/GenBank/DDBJ databases">
        <title>Genome of Pelobium manganitolerans.</title>
        <authorList>
            <person name="Wu S."/>
            <person name="Wang G."/>
        </authorList>
    </citation>
    <scope>NUCLEOTIDE SEQUENCE [LARGE SCALE GENOMIC DNA]</scope>
    <source>
        <strain evidence="2 3">YS-25</strain>
    </source>
</reference>
<feature type="chain" id="PRO_5019560961" evidence="1">
    <location>
        <begin position="19"/>
        <end position="174"/>
    </location>
</feature>
<keyword evidence="3" id="KW-1185">Reference proteome</keyword>
<dbReference type="RefSeq" id="WP_120181474.1">
    <property type="nucleotide sequence ID" value="NZ_MBTA01000012.1"/>
</dbReference>
<dbReference type="EMBL" id="MBTA01000012">
    <property type="protein sequence ID" value="RKD17279.1"/>
    <property type="molecule type" value="Genomic_DNA"/>
</dbReference>
<accession>A0A419S7Q4</accession>
<name>A0A419S7Q4_9SPHI</name>
<dbReference type="OrthoDB" id="663842at2"/>
<evidence type="ECO:0000313" key="3">
    <source>
        <dbReference type="Proteomes" id="UP000283433"/>
    </source>
</evidence>
<evidence type="ECO:0000256" key="1">
    <source>
        <dbReference type="SAM" id="SignalP"/>
    </source>
</evidence>
<protein>
    <submittedName>
        <fullName evidence="2">Uncharacterized protein</fullName>
    </submittedName>
</protein>
<organism evidence="2 3">
    <name type="scientific">Pelobium manganitolerans</name>
    <dbReference type="NCBI Taxonomy" id="1842495"/>
    <lineage>
        <taxon>Bacteria</taxon>
        <taxon>Pseudomonadati</taxon>
        <taxon>Bacteroidota</taxon>
        <taxon>Sphingobacteriia</taxon>
        <taxon>Sphingobacteriales</taxon>
        <taxon>Sphingobacteriaceae</taxon>
        <taxon>Pelobium</taxon>
    </lineage>
</organism>
<keyword evidence="1" id="KW-0732">Signal</keyword>